<keyword evidence="8" id="KW-0408">Iron</keyword>
<dbReference type="GO" id="GO:0015344">
    <property type="term" value="F:siderophore uptake transmembrane transporter activity"/>
    <property type="evidence" value="ECO:0007669"/>
    <property type="project" value="TreeGrafter"/>
</dbReference>
<keyword evidence="12" id="KW-0675">Receptor</keyword>
<evidence type="ECO:0000256" key="4">
    <source>
        <dbReference type="ARBA" id="ARBA00022452"/>
    </source>
</evidence>
<dbReference type="InterPro" id="IPR000531">
    <property type="entry name" value="Beta-barrel_TonB"/>
</dbReference>
<comment type="caution">
    <text evidence="19">The sequence shown here is derived from an EMBL/GenBank/DDBJ whole genome shotgun (WGS) entry which is preliminary data.</text>
</comment>
<dbReference type="EMBL" id="BSFL01000005">
    <property type="protein sequence ID" value="GLK81671.1"/>
    <property type="molecule type" value="Genomic_DNA"/>
</dbReference>
<keyword evidence="5" id="KW-0410">Iron transport</keyword>
<evidence type="ECO:0000256" key="11">
    <source>
        <dbReference type="ARBA" id="ARBA00023136"/>
    </source>
</evidence>
<dbReference type="InterPro" id="IPR036942">
    <property type="entry name" value="Beta-barrel_TonB_sf"/>
</dbReference>
<comment type="similarity">
    <text evidence="2 14 15">Belongs to the TonB-dependent receptor family.</text>
</comment>
<keyword evidence="11 14" id="KW-0472">Membrane</keyword>
<gene>
    <name evidence="19" type="ORF">GCM10008174_34120</name>
</gene>
<sequence>MTYLSKLNAGLLASVALAVTAYAPNAAAQDGGAITLDQINVEGQGARAGVTLPAGSGVAPVNGYVPAATTTGSKTDTPVQLIPQSIGVVGRQQMDDLGAMKTDEAVRYSAGVFAQPFGEDSDTNWFYIRGFDATQTGVYRDGMQLYSYAFGNFFTDPWLLERVEVLRGASSSLYGGGNVGGIINYVSKRPLDEDFGKIEVGIDNYPTGYAAFDINRVVPNGVESKLNPLPPVWKYRVTGKLEGGDGYARHEDGIRGVIQGAATYSPDAGTDVTVYANYQHVDQKHGSSDFLPYYGTVKNATSADGTINLGRISRKANFSDPDIDDYNRRQAMVGYEVRHDLDEVWTLNSKARFAYSHVEEAQLYPFGYGFAARPSAGNIQLARIRFDHDTESFSFTTDNNVVGKFATGGFDHTLLFGVDYKFYRIDEVQSSSIGTSVDFRDPDLNDPQPATAAYLDQASTLHQAGVYLQDQIRFGGGFIATLNGRYDRMWLDGESAARFGNDVELEKGRFSGRAGLGYEFSNGLVPYVSVASVFNPLVGYNPAVNNAGNLVRLPFKPETGIQYEAGVKYAPTWFSGLFSAAVFDLTKENYVSGPFNAQTQLGEVRSRGFEFEAQANLTENWKFIGSFTAYELKILKGTSDTGVSLKGEQPFLVPEIIGSAFLDYTFTTGAAKGLSLGGGVRYLGKSEATQPNTVKVPSATLFDVAARYEWDAYKVSLNVTNLLDKRYVSGCQGINVCSYGEGRRALLKASYTW</sequence>
<evidence type="ECO:0000259" key="18">
    <source>
        <dbReference type="Pfam" id="PF07715"/>
    </source>
</evidence>
<dbReference type="InterPro" id="IPR039426">
    <property type="entry name" value="TonB-dep_rcpt-like"/>
</dbReference>
<evidence type="ECO:0000256" key="8">
    <source>
        <dbReference type="ARBA" id="ARBA00023004"/>
    </source>
</evidence>
<reference evidence="19" key="2">
    <citation type="submission" date="2023-01" db="EMBL/GenBank/DDBJ databases">
        <authorList>
            <person name="Sun Q."/>
            <person name="Evtushenko L."/>
        </authorList>
    </citation>
    <scope>NUCLEOTIDE SEQUENCE</scope>
    <source>
        <strain evidence="19">VKM B-2748</strain>
    </source>
</reference>
<dbReference type="Proteomes" id="UP001143309">
    <property type="component" value="Unassembled WGS sequence"/>
</dbReference>
<proteinExistence type="inferred from homology"/>
<dbReference type="GO" id="GO:0009279">
    <property type="term" value="C:cell outer membrane"/>
    <property type="evidence" value="ECO:0007669"/>
    <property type="project" value="UniProtKB-SubCell"/>
</dbReference>
<evidence type="ECO:0000256" key="6">
    <source>
        <dbReference type="ARBA" id="ARBA00022692"/>
    </source>
</evidence>
<evidence type="ECO:0000256" key="13">
    <source>
        <dbReference type="ARBA" id="ARBA00023237"/>
    </source>
</evidence>
<evidence type="ECO:0000256" key="5">
    <source>
        <dbReference type="ARBA" id="ARBA00022496"/>
    </source>
</evidence>
<dbReference type="InterPro" id="IPR012910">
    <property type="entry name" value="Plug_dom"/>
</dbReference>
<keyword evidence="3 14" id="KW-0813">Transport</keyword>
<evidence type="ECO:0000259" key="17">
    <source>
        <dbReference type="Pfam" id="PF00593"/>
    </source>
</evidence>
<dbReference type="Gene3D" id="2.170.130.10">
    <property type="entry name" value="TonB-dependent receptor, plug domain"/>
    <property type="match status" value="1"/>
</dbReference>
<dbReference type="SUPFAM" id="SSF56935">
    <property type="entry name" value="Porins"/>
    <property type="match status" value="1"/>
</dbReference>
<dbReference type="RefSeq" id="WP_271202151.1">
    <property type="nucleotide sequence ID" value="NZ_BSFL01000005.1"/>
</dbReference>
<dbReference type="Gene3D" id="2.40.170.20">
    <property type="entry name" value="TonB-dependent receptor, beta-barrel domain"/>
    <property type="match status" value="1"/>
</dbReference>
<dbReference type="Pfam" id="PF07715">
    <property type="entry name" value="Plug"/>
    <property type="match status" value="1"/>
</dbReference>
<evidence type="ECO:0000256" key="2">
    <source>
        <dbReference type="ARBA" id="ARBA00009810"/>
    </source>
</evidence>
<evidence type="ECO:0000256" key="15">
    <source>
        <dbReference type="RuleBase" id="RU003357"/>
    </source>
</evidence>
<evidence type="ECO:0000313" key="20">
    <source>
        <dbReference type="Proteomes" id="UP001143309"/>
    </source>
</evidence>
<dbReference type="InterPro" id="IPR010105">
    <property type="entry name" value="TonB_sidphr_rcpt"/>
</dbReference>
<dbReference type="Pfam" id="PF00593">
    <property type="entry name" value="TonB_dep_Rec_b-barrel"/>
    <property type="match status" value="1"/>
</dbReference>
<keyword evidence="4 14" id="KW-1134">Transmembrane beta strand</keyword>
<dbReference type="PROSITE" id="PS52016">
    <property type="entry name" value="TONB_DEPENDENT_REC_3"/>
    <property type="match status" value="1"/>
</dbReference>
<protein>
    <submittedName>
        <fullName evidence="19">Ligand-gated channel</fullName>
    </submittedName>
</protein>
<keyword evidence="10 15" id="KW-0798">TonB box</keyword>
<evidence type="ECO:0000256" key="1">
    <source>
        <dbReference type="ARBA" id="ARBA00004571"/>
    </source>
</evidence>
<comment type="subcellular location">
    <subcellularLocation>
        <location evidence="1 14">Cell outer membrane</location>
        <topology evidence="1 14">Multi-pass membrane protein</topology>
    </subcellularLocation>
</comment>
<name>A0A9W6N8S0_9HYPH</name>
<dbReference type="AlphaFoldDB" id="A0A9W6N8S0"/>
<evidence type="ECO:0000256" key="9">
    <source>
        <dbReference type="ARBA" id="ARBA00023065"/>
    </source>
</evidence>
<feature type="signal peptide" evidence="16">
    <location>
        <begin position="1"/>
        <end position="28"/>
    </location>
</feature>
<keyword evidence="7 16" id="KW-0732">Signal</keyword>
<keyword evidence="13 14" id="KW-0998">Cell outer membrane</keyword>
<evidence type="ECO:0000313" key="19">
    <source>
        <dbReference type="EMBL" id="GLK81671.1"/>
    </source>
</evidence>
<keyword evidence="9" id="KW-0406">Ion transport</keyword>
<evidence type="ECO:0000256" key="16">
    <source>
        <dbReference type="SAM" id="SignalP"/>
    </source>
</evidence>
<dbReference type="GO" id="GO:0038023">
    <property type="term" value="F:signaling receptor activity"/>
    <property type="evidence" value="ECO:0007669"/>
    <property type="project" value="InterPro"/>
</dbReference>
<dbReference type="PANTHER" id="PTHR32552:SF68">
    <property type="entry name" value="FERRICHROME OUTER MEMBRANE TRANSPORTER_PHAGE RECEPTOR"/>
    <property type="match status" value="1"/>
</dbReference>
<evidence type="ECO:0000256" key="12">
    <source>
        <dbReference type="ARBA" id="ARBA00023170"/>
    </source>
</evidence>
<dbReference type="NCBIfam" id="TIGR01783">
    <property type="entry name" value="TonB-siderophor"/>
    <property type="match status" value="1"/>
</dbReference>
<dbReference type="PANTHER" id="PTHR32552">
    <property type="entry name" value="FERRICHROME IRON RECEPTOR-RELATED"/>
    <property type="match status" value="1"/>
</dbReference>
<feature type="chain" id="PRO_5040968712" evidence="16">
    <location>
        <begin position="29"/>
        <end position="753"/>
    </location>
</feature>
<dbReference type="CDD" id="cd01347">
    <property type="entry name" value="ligand_gated_channel"/>
    <property type="match status" value="1"/>
</dbReference>
<dbReference type="GO" id="GO:0015891">
    <property type="term" value="P:siderophore transport"/>
    <property type="evidence" value="ECO:0007669"/>
    <property type="project" value="InterPro"/>
</dbReference>
<evidence type="ECO:0000256" key="10">
    <source>
        <dbReference type="ARBA" id="ARBA00023077"/>
    </source>
</evidence>
<keyword evidence="20" id="KW-1185">Reference proteome</keyword>
<evidence type="ECO:0000256" key="7">
    <source>
        <dbReference type="ARBA" id="ARBA00022729"/>
    </source>
</evidence>
<feature type="domain" description="TonB-dependent receptor plug" evidence="18">
    <location>
        <begin position="80"/>
        <end position="182"/>
    </location>
</feature>
<accession>A0A9W6N8S0</accession>
<feature type="domain" description="TonB-dependent receptor-like beta-barrel" evidence="17">
    <location>
        <begin position="277"/>
        <end position="722"/>
    </location>
</feature>
<keyword evidence="6 14" id="KW-0812">Transmembrane</keyword>
<evidence type="ECO:0000256" key="14">
    <source>
        <dbReference type="PROSITE-ProRule" id="PRU01360"/>
    </source>
</evidence>
<evidence type="ECO:0000256" key="3">
    <source>
        <dbReference type="ARBA" id="ARBA00022448"/>
    </source>
</evidence>
<reference evidence="19" key="1">
    <citation type="journal article" date="2014" name="Int. J. Syst. Evol. Microbiol.">
        <title>Complete genome sequence of Corynebacterium casei LMG S-19264T (=DSM 44701T), isolated from a smear-ripened cheese.</title>
        <authorList>
            <consortium name="US DOE Joint Genome Institute (JGI-PGF)"/>
            <person name="Walter F."/>
            <person name="Albersmeier A."/>
            <person name="Kalinowski J."/>
            <person name="Ruckert C."/>
        </authorList>
    </citation>
    <scope>NUCLEOTIDE SEQUENCE</scope>
    <source>
        <strain evidence="19">VKM B-2748</strain>
    </source>
</reference>
<dbReference type="InterPro" id="IPR037066">
    <property type="entry name" value="Plug_dom_sf"/>
</dbReference>
<organism evidence="19 20">
    <name type="scientific">Methylopila turkensis</name>
    <dbReference type="NCBI Taxonomy" id="1437816"/>
    <lineage>
        <taxon>Bacteria</taxon>
        <taxon>Pseudomonadati</taxon>
        <taxon>Pseudomonadota</taxon>
        <taxon>Alphaproteobacteria</taxon>
        <taxon>Hyphomicrobiales</taxon>
        <taxon>Methylopilaceae</taxon>
        <taxon>Methylopila</taxon>
    </lineage>
</organism>